<feature type="domain" description="Glycosyltransferase subfamily 4-like N-terminal" evidence="7">
    <location>
        <begin position="551"/>
        <end position="724"/>
    </location>
</feature>
<protein>
    <submittedName>
        <fullName evidence="8">1,4-alpha-glucan branching protein domain-containing protein</fullName>
    </submittedName>
</protein>
<dbReference type="InterPro" id="IPR028098">
    <property type="entry name" value="Glyco_trans_4-like_N"/>
</dbReference>
<dbReference type="InterPro" id="IPR001296">
    <property type="entry name" value="Glyco_trans_1"/>
</dbReference>
<dbReference type="CDD" id="cd10792">
    <property type="entry name" value="GH57N_AmyC_like"/>
    <property type="match status" value="1"/>
</dbReference>
<dbReference type="Proteomes" id="UP001596549">
    <property type="component" value="Unassembled WGS sequence"/>
</dbReference>
<dbReference type="InterPro" id="IPR004300">
    <property type="entry name" value="Glyco_hydro_57_N"/>
</dbReference>
<dbReference type="Pfam" id="PF00534">
    <property type="entry name" value="Glycos_transf_1"/>
    <property type="match status" value="1"/>
</dbReference>
<dbReference type="PANTHER" id="PTHR41695:SF1">
    <property type="entry name" value="1,4-ALPHA-GLUCAN BRANCHING ENZYME TK1436"/>
    <property type="match status" value="1"/>
</dbReference>
<evidence type="ECO:0000259" key="6">
    <source>
        <dbReference type="Pfam" id="PF09210"/>
    </source>
</evidence>
<dbReference type="CDD" id="cd03801">
    <property type="entry name" value="GT4_PimA-like"/>
    <property type="match status" value="1"/>
</dbReference>
<dbReference type="SUPFAM" id="SSF88688">
    <property type="entry name" value="Families 57/38 glycoside transferase middle domain"/>
    <property type="match status" value="1"/>
</dbReference>
<comment type="similarity">
    <text evidence="1 3">Belongs to the glycosyl hydrolase 57 family.</text>
</comment>
<dbReference type="InterPro" id="IPR028995">
    <property type="entry name" value="Glyco_hydro_57/38_cen_sf"/>
</dbReference>
<dbReference type="Pfam" id="PF13439">
    <property type="entry name" value="Glyco_transf_4"/>
    <property type="match status" value="1"/>
</dbReference>
<dbReference type="Gene3D" id="3.40.50.2000">
    <property type="entry name" value="Glycogen Phosphorylase B"/>
    <property type="match status" value="2"/>
</dbReference>
<evidence type="ECO:0000256" key="1">
    <source>
        <dbReference type="ARBA" id="ARBA00006821"/>
    </source>
</evidence>
<feature type="domain" description="1,4-alpha-glucan branching enzyme C-terminal" evidence="6">
    <location>
        <begin position="414"/>
        <end position="514"/>
    </location>
</feature>
<dbReference type="SUPFAM" id="SSF53756">
    <property type="entry name" value="UDP-Glycosyltransferase/glycogen phosphorylase"/>
    <property type="match status" value="1"/>
</dbReference>
<evidence type="ECO:0000256" key="3">
    <source>
        <dbReference type="RuleBase" id="RU361196"/>
    </source>
</evidence>
<dbReference type="InterPro" id="IPR037090">
    <property type="entry name" value="57_glycoside_trans_central"/>
</dbReference>
<dbReference type="InterPro" id="IPR027291">
    <property type="entry name" value="Glyco_hydro_38_N_sf"/>
</dbReference>
<feature type="domain" description="Glycosyl transferase family 1" evidence="4">
    <location>
        <begin position="740"/>
        <end position="896"/>
    </location>
</feature>
<proteinExistence type="inferred from homology"/>
<dbReference type="Gene3D" id="1.20.1430.10">
    <property type="entry name" value="Families 57/38 glycoside transferase, middle domain"/>
    <property type="match status" value="1"/>
</dbReference>
<gene>
    <name evidence="8" type="ORF">ACFQPF_01675</name>
</gene>
<dbReference type="InterPro" id="IPR015293">
    <property type="entry name" value="BE_C"/>
</dbReference>
<evidence type="ECO:0000313" key="8">
    <source>
        <dbReference type="EMBL" id="MFC7370381.1"/>
    </source>
</evidence>
<keyword evidence="9" id="KW-1185">Reference proteome</keyword>
<dbReference type="InterPro" id="IPR040042">
    <property type="entry name" value="Branching_enz_MT3115-like"/>
</dbReference>
<sequence>MAHGYLSFVLHAHLPYVRHREANRLEERWLFEALTETYIPLIWLLEERPAGKLSISFSPPLMEMLADPVLQRRYAEHLDSLKKLVKKEQNRTTPEEESLISHYDERLERVYETYSRYDSNILKAFSTFHNEGIIECFTSAATHAFLPYLQTEQALRCQISTGILAFEKHFGKKPAGFWLPECAFTPGVDKILAEQGIRYTFVDEHAIRMASPSPRNQIGAPCYSPHGVALFPRNQEISSQIWSSSTGYPGDYEYREFYRDIAYEREWEYIKPHMHPEGFRIDSGFKHKKITGPTEEKEAYEPARAVEKAAQHAEHFAAMADEISRRNSSQSYPPHLITAPFDAELFGHWWYEGPDFLKKLLKQNLKETIWTTPQEYLHNHYRDLETVHASFSTWGRDGYGDVWLNPGNAWMYRHLHKCERELIRCASLLLESQHRDEWKERCYNQMVREWMLAVSSDWAFIIDGGTADQYAAERFNQHVTRFNELLIHFNSENVSSPIIQAYENDFPFLSYMTFNHFNNEHDQYVSKRYSSSQTTGKTILMLSWEFPPMVVGGLSRHVYDLSRKLVEQGHSVYVITSAVEGYPDHELNEGVNVYRVKGDQPLFNDFYHWTGSLNASMARQGAELGKKVKFDCIHAHDWLVSVAAARLKEGLAIPLIATIHATESGRNNGIHSPVQYEIHQKEGDLVYHADRVIVCSDYMHKEVQQLFQVHVEKLAILPNGIDPKLVSKPHTLSMPVESSHEATIFSVGRVVREKGFQTIIEASAILRSQGKRIRFVIAGKGPMLDELRRTATEYGVAEDVWFTGFISDEERNQWLFTSDAALFPSHYEPFGIVALEGMAAGKLTIVSDTGGLSEIVDHGKTGLKIIPQDAASIVWAVDYMLRDRDRAKRIAEAGYEAALTVFNWEKIAAGTVDVYEDSIPKLKLTGGFAK</sequence>
<dbReference type="InterPro" id="IPR011330">
    <property type="entry name" value="Glyco_hydro/deAcase_b/a-brl"/>
</dbReference>
<evidence type="ECO:0000259" key="5">
    <source>
        <dbReference type="Pfam" id="PF03065"/>
    </source>
</evidence>
<feature type="domain" description="Glycoside hydrolase family 57 N-terminal" evidence="5">
    <location>
        <begin position="7"/>
        <end position="313"/>
    </location>
</feature>
<reference evidence="9" key="1">
    <citation type="journal article" date="2019" name="Int. J. Syst. Evol. Microbiol.">
        <title>The Global Catalogue of Microorganisms (GCM) 10K type strain sequencing project: providing services to taxonomists for standard genome sequencing and annotation.</title>
        <authorList>
            <consortium name="The Broad Institute Genomics Platform"/>
            <consortium name="The Broad Institute Genome Sequencing Center for Infectious Disease"/>
            <person name="Wu L."/>
            <person name="Ma J."/>
        </authorList>
    </citation>
    <scope>NUCLEOTIDE SEQUENCE [LARGE SCALE GENOMIC DNA]</scope>
    <source>
        <strain evidence="9">NBRC 106396</strain>
    </source>
</reference>
<dbReference type="EMBL" id="JBHTCP010000003">
    <property type="protein sequence ID" value="MFC7370381.1"/>
    <property type="molecule type" value="Genomic_DNA"/>
</dbReference>
<evidence type="ECO:0000256" key="2">
    <source>
        <dbReference type="ARBA" id="ARBA00023277"/>
    </source>
</evidence>
<accession>A0ABW2NNX9</accession>
<name>A0ABW2NNX9_9BACL</name>
<dbReference type="Gene3D" id="3.20.110.10">
    <property type="entry name" value="Glycoside hydrolase 38, N terminal domain"/>
    <property type="match status" value="1"/>
</dbReference>
<dbReference type="PANTHER" id="PTHR41695">
    <property type="entry name" value="1,4-ALPHA-GLUCAN BRANCHING ENZYME RV3031-RELATED"/>
    <property type="match status" value="1"/>
</dbReference>
<dbReference type="Pfam" id="PF09210">
    <property type="entry name" value="BE_C"/>
    <property type="match status" value="1"/>
</dbReference>
<evidence type="ECO:0000259" key="7">
    <source>
        <dbReference type="Pfam" id="PF13439"/>
    </source>
</evidence>
<dbReference type="Pfam" id="PF03065">
    <property type="entry name" value="Glyco_hydro_57"/>
    <property type="match status" value="1"/>
</dbReference>
<evidence type="ECO:0000259" key="4">
    <source>
        <dbReference type="Pfam" id="PF00534"/>
    </source>
</evidence>
<evidence type="ECO:0000313" key="9">
    <source>
        <dbReference type="Proteomes" id="UP001596549"/>
    </source>
</evidence>
<keyword evidence="2 3" id="KW-0119">Carbohydrate metabolism</keyword>
<comment type="caution">
    <text evidence="8">The sequence shown here is derived from an EMBL/GenBank/DDBJ whole genome shotgun (WGS) entry which is preliminary data.</text>
</comment>
<dbReference type="SUPFAM" id="SSF88713">
    <property type="entry name" value="Glycoside hydrolase/deacetylase"/>
    <property type="match status" value="1"/>
</dbReference>
<organism evidence="8 9">
    <name type="scientific">Fictibacillus iocasae</name>
    <dbReference type="NCBI Taxonomy" id="2715437"/>
    <lineage>
        <taxon>Bacteria</taxon>
        <taxon>Bacillati</taxon>
        <taxon>Bacillota</taxon>
        <taxon>Bacilli</taxon>
        <taxon>Bacillales</taxon>
        <taxon>Fictibacillaceae</taxon>
        <taxon>Fictibacillus</taxon>
    </lineage>
</organism>
<dbReference type="RefSeq" id="WP_379745581.1">
    <property type="nucleotide sequence ID" value="NZ_JBHTCP010000003.1"/>
</dbReference>